<dbReference type="Proteomes" id="UP000054529">
    <property type="component" value="Unassembled WGS sequence"/>
</dbReference>
<dbReference type="EMBL" id="AWXV01000004">
    <property type="protein sequence ID" value="KIE63772.1"/>
    <property type="molecule type" value="Genomic_DNA"/>
</dbReference>
<dbReference type="HOGENOM" id="CLU_3341783_0_0_6"/>
<name>A0A0C1RZQ2_9ENTR</name>
<comment type="caution">
    <text evidence="1">The sequence shown here is derived from an EMBL/GenBank/DDBJ whole genome shotgun (WGS) entry which is preliminary data.</text>
</comment>
<sequence length="37" mass="4400">MNGRVFFQNISYTLDFSTENCDRKFTIVDRIIKNSLL</sequence>
<dbReference type="AlphaFoldDB" id="A0A0C1RZQ2"/>
<organism evidence="1 2">
    <name type="scientific">Candidatus Riesia pediculischaeffi PTSU</name>
    <dbReference type="NCBI Taxonomy" id="1401651"/>
    <lineage>
        <taxon>Bacteria</taxon>
        <taxon>Pseudomonadati</taxon>
        <taxon>Pseudomonadota</taxon>
        <taxon>Gammaproteobacteria</taxon>
        <taxon>Enterobacterales</taxon>
        <taxon>Enterobacteriaceae</taxon>
        <taxon>Candidatus Riesia</taxon>
    </lineage>
</organism>
<proteinExistence type="predicted"/>
<gene>
    <name evidence="1" type="ORF">P689_122254</name>
</gene>
<reference evidence="1 2" key="1">
    <citation type="journal article" date="2014" name="G3 (Bethesda)">
        <title>Genome sequence of Candidatus Riesia pediculischaeffi, endosymbiont of chimpanzee lice, and genomic comparison of recently acquired endosymbionts from human and chimpanzee lice.</title>
        <authorList>
            <person name="Boyd B.M."/>
            <person name="Allen J.M."/>
            <person name="de Crecy-Lagard V."/>
            <person name="Reed D.L."/>
        </authorList>
    </citation>
    <scope>NUCLEOTIDE SEQUENCE [LARGE SCALE GENOMIC DNA]</scope>
    <source>
        <strain evidence="1 2">PTSU</strain>
    </source>
</reference>
<evidence type="ECO:0000313" key="2">
    <source>
        <dbReference type="Proteomes" id="UP000054529"/>
    </source>
</evidence>
<accession>A0A0C1RZQ2</accession>
<evidence type="ECO:0000313" key="1">
    <source>
        <dbReference type="EMBL" id="KIE63772.1"/>
    </source>
</evidence>
<protein>
    <submittedName>
        <fullName evidence="1">Uncharacterized protein</fullName>
    </submittedName>
</protein>